<name>A0AAV4R3Y0_9ARAC</name>
<proteinExistence type="predicted"/>
<protein>
    <submittedName>
        <fullName evidence="1">Uncharacterized protein</fullName>
    </submittedName>
</protein>
<dbReference type="EMBL" id="BPLQ01005578">
    <property type="protein sequence ID" value="GIY15736.1"/>
    <property type="molecule type" value="Genomic_DNA"/>
</dbReference>
<dbReference type="Proteomes" id="UP001054837">
    <property type="component" value="Unassembled WGS sequence"/>
</dbReference>
<accession>A0AAV4R3Y0</accession>
<organism evidence="1 2">
    <name type="scientific">Caerostris darwini</name>
    <dbReference type="NCBI Taxonomy" id="1538125"/>
    <lineage>
        <taxon>Eukaryota</taxon>
        <taxon>Metazoa</taxon>
        <taxon>Ecdysozoa</taxon>
        <taxon>Arthropoda</taxon>
        <taxon>Chelicerata</taxon>
        <taxon>Arachnida</taxon>
        <taxon>Araneae</taxon>
        <taxon>Araneomorphae</taxon>
        <taxon>Entelegynae</taxon>
        <taxon>Araneoidea</taxon>
        <taxon>Araneidae</taxon>
        <taxon>Caerostris</taxon>
    </lineage>
</organism>
<sequence>MESEEPDSNISNALDISDSYRDFQVFRVKRKIRTISNLLFPKASAQKIRKRRHPVLITKYNHKPSYQKFLRYNHAMPLYNTSDLDISQRFPCPSKEDISQNSEFCQREITTIHEEVYQCTKPNHNRVTKAKGYQEKVASLTAVVSRLQKMCLEKPEMLQNNLPDETIIRFKAIHIK</sequence>
<evidence type="ECO:0000313" key="1">
    <source>
        <dbReference type="EMBL" id="GIY15736.1"/>
    </source>
</evidence>
<keyword evidence="2" id="KW-1185">Reference proteome</keyword>
<dbReference type="AlphaFoldDB" id="A0AAV4R3Y0"/>
<reference evidence="1 2" key="1">
    <citation type="submission" date="2021-06" db="EMBL/GenBank/DDBJ databases">
        <title>Caerostris darwini draft genome.</title>
        <authorList>
            <person name="Kono N."/>
            <person name="Arakawa K."/>
        </authorList>
    </citation>
    <scope>NUCLEOTIDE SEQUENCE [LARGE SCALE GENOMIC DNA]</scope>
</reference>
<comment type="caution">
    <text evidence="1">The sequence shown here is derived from an EMBL/GenBank/DDBJ whole genome shotgun (WGS) entry which is preliminary data.</text>
</comment>
<evidence type="ECO:0000313" key="2">
    <source>
        <dbReference type="Proteomes" id="UP001054837"/>
    </source>
</evidence>
<gene>
    <name evidence="1" type="primary">AVEN_259_1</name>
    <name evidence="1" type="ORF">CDAR_195271</name>
</gene>